<dbReference type="AlphaFoldDB" id="A0A194XL85"/>
<evidence type="ECO:0000313" key="3">
    <source>
        <dbReference type="Proteomes" id="UP000070700"/>
    </source>
</evidence>
<dbReference type="OrthoDB" id="9970474at2759"/>
<name>A0A194XL85_MOLSC</name>
<dbReference type="Proteomes" id="UP000070700">
    <property type="component" value="Unassembled WGS sequence"/>
</dbReference>
<dbReference type="EMBL" id="KQ947409">
    <property type="protein sequence ID" value="KUJ20854.1"/>
    <property type="molecule type" value="Genomic_DNA"/>
</dbReference>
<dbReference type="SUPFAM" id="SSF160104">
    <property type="entry name" value="Acetoacetate decarboxylase-like"/>
    <property type="match status" value="1"/>
</dbReference>
<dbReference type="PANTHER" id="PTHR40518">
    <property type="entry name" value="ACETOACETATE DECARBOXYLASE"/>
    <property type="match status" value="1"/>
</dbReference>
<dbReference type="PANTHER" id="PTHR40518:SF1">
    <property type="entry name" value="ACETOACETATE DECARBOXYLASE"/>
    <property type="match status" value="1"/>
</dbReference>
<evidence type="ECO:0000313" key="2">
    <source>
        <dbReference type="EMBL" id="KUJ20854.1"/>
    </source>
</evidence>
<dbReference type="InParanoid" id="A0A194XL85"/>
<feature type="region of interest" description="Disordered" evidence="1">
    <location>
        <begin position="248"/>
        <end position="268"/>
    </location>
</feature>
<proteinExistence type="predicted"/>
<dbReference type="GeneID" id="28821403"/>
<gene>
    <name evidence="2" type="ORF">LY89DRAFT_640741</name>
</gene>
<dbReference type="KEGG" id="psco:LY89DRAFT_640741"/>
<feature type="compositionally biased region" description="Basic and acidic residues" evidence="1">
    <location>
        <begin position="255"/>
        <end position="266"/>
    </location>
</feature>
<dbReference type="RefSeq" id="XP_018075209.1">
    <property type="nucleotide sequence ID" value="XM_018211677.1"/>
</dbReference>
<dbReference type="InterPro" id="IPR023375">
    <property type="entry name" value="ADC_dom_sf"/>
</dbReference>
<organism evidence="2 3">
    <name type="scientific">Mollisia scopiformis</name>
    <name type="common">Conifer needle endophyte fungus</name>
    <name type="synonym">Phialocephala scopiformis</name>
    <dbReference type="NCBI Taxonomy" id="149040"/>
    <lineage>
        <taxon>Eukaryota</taxon>
        <taxon>Fungi</taxon>
        <taxon>Dikarya</taxon>
        <taxon>Ascomycota</taxon>
        <taxon>Pezizomycotina</taxon>
        <taxon>Leotiomycetes</taxon>
        <taxon>Helotiales</taxon>
        <taxon>Mollisiaceae</taxon>
        <taxon>Mollisia</taxon>
    </lineage>
</organism>
<keyword evidence="3" id="KW-1185">Reference proteome</keyword>
<evidence type="ECO:0000256" key="1">
    <source>
        <dbReference type="SAM" id="MobiDB-lite"/>
    </source>
</evidence>
<accession>A0A194XL85</accession>
<reference evidence="2 3" key="1">
    <citation type="submission" date="2015-10" db="EMBL/GenBank/DDBJ databases">
        <title>Full genome of DAOMC 229536 Phialocephala scopiformis, a fungal endophyte of spruce producing the potent anti-insectan compound rugulosin.</title>
        <authorList>
            <consortium name="DOE Joint Genome Institute"/>
            <person name="Walker A.K."/>
            <person name="Frasz S.L."/>
            <person name="Seifert K.A."/>
            <person name="Miller J.D."/>
            <person name="Mondo S.J."/>
            <person name="Labutti K."/>
            <person name="Lipzen A."/>
            <person name="Dockter R."/>
            <person name="Kennedy M."/>
            <person name="Grigoriev I.V."/>
            <person name="Spatafora J.W."/>
        </authorList>
    </citation>
    <scope>NUCLEOTIDE SEQUENCE [LARGE SCALE GENOMIC DNA]</scope>
    <source>
        <strain evidence="2 3">CBS 120377</strain>
    </source>
</reference>
<protein>
    <submittedName>
        <fullName evidence="2">Uncharacterized protein</fullName>
    </submittedName>
</protein>
<dbReference type="Gene3D" id="2.40.400.10">
    <property type="entry name" value="Acetoacetate decarboxylase-like"/>
    <property type="match status" value="1"/>
</dbReference>
<sequence>MSASSHEAIPVAPAPWTLKGTLYIFMVYLTSKDAATLSSDPNFIYSPLEATSSFSKGDLKGGLGMLQLIRYTETPVGPYDELVLVPGYFQYEVETKDSNGKVKLEQRKNLRCTKVFVSQEKTCWNGRRNWNVPKHLARFKFVGLPDGGTKITVHPMVADASGEERVQSPAPLIQTTFLPISYVPSFPCSTDWAKYIGMDLGLVQPPLPEGKGQELVGTRQWCKIAAVESSKKTSLGWFDLRQSCHDTGEQQPLLGEDRGDGSERQQSDNFWPRLGRWRIGMKMEDAVIEFPEGEHWNEPK</sequence>